<comment type="caution">
    <text evidence="10">The sequence shown here is derived from an EMBL/GenBank/DDBJ whole genome shotgun (WGS) entry which is preliminary data.</text>
</comment>
<feature type="region of interest" description="Disordered" evidence="6">
    <location>
        <begin position="141"/>
        <end position="328"/>
    </location>
</feature>
<feature type="domain" description="DRBM" evidence="8">
    <location>
        <begin position="847"/>
        <end position="917"/>
    </location>
</feature>
<dbReference type="Pfam" id="PF14709">
    <property type="entry name" value="DND1_DSRM"/>
    <property type="match status" value="1"/>
</dbReference>
<feature type="non-terminal residue" evidence="10">
    <location>
        <position position="1"/>
    </location>
</feature>
<feature type="region of interest" description="Disordered" evidence="6">
    <location>
        <begin position="343"/>
        <end position="501"/>
    </location>
</feature>
<dbReference type="PANTHER" id="PTHR46528">
    <property type="entry name" value="PROTEIN SON"/>
    <property type="match status" value="1"/>
</dbReference>
<dbReference type="SUPFAM" id="SSF54768">
    <property type="entry name" value="dsRNA-binding domain-like"/>
    <property type="match status" value="1"/>
</dbReference>
<dbReference type="STRING" id="300112.A0A4S2K9X5"/>
<evidence type="ECO:0000256" key="2">
    <source>
        <dbReference type="ARBA" id="ARBA00022692"/>
    </source>
</evidence>
<reference evidence="10 11" key="1">
    <citation type="journal article" date="2019" name="Philos. Trans. R. Soc. Lond., B, Biol. Sci.">
        <title>Ant behaviour and brain gene expression of defending hosts depend on the ecological success of the intruding social parasite.</title>
        <authorList>
            <person name="Kaur R."/>
            <person name="Stoldt M."/>
            <person name="Jongepier E."/>
            <person name="Feldmeyer B."/>
            <person name="Menzel F."/>
            <person name="Bornberg-Bauer E."/>
            <person name="Foitzik S."/>
        </authorList>
    </citation>
    <scope>NUCLEOTIDE SEQUENCE [LARGE SCALE GENOMIC DNA]</scope>
    <source>
        <tissue evidence="10">Whole body</tissue>
    </source>
</reference>
<dbReference type="PANTHER" id="PTHR46528:SF1">
    <property type="entry name" value="PROTEIN SON"/>
    <property type="match status" value="1"/>
</dbReference>
<evidence type="ECO:0000259" key="9">
    <source>
        <dbReference type="PROSITE" id="PS50174"/>
    </source>
</evidence>
<dbReference type="Pfam" id="PF03062">
    <property type="entry name" value="MBOAT"/>
    <property type="match status" value="1"/>
</dbReference>
<dbReference type="SMART" id="SM00358">
    <property type="entry name" value="DSRM"/>
    <property type="match status" value="1"/>
</dbReference>
<dbReference type="Gene3D" id="3.30.160.20">
    <property type="match status" value="1"/>
</dbReference>
<evidence type="ECO:0000256" key="1">
    <source>
        <dbReference type="ARBA" id="ARBA00004141"/>
    </source>
</evidence>
<feature type="compositionally biased region" description="Basic and acidic residues" evidence="6">
    <location>
        <begin position="405"/>
        <end position="431"/>
    </location>
</feature>
<dbReference type="GO" id="GO:0048024">
    <property type="term" value="P:regulation of mRNA splicing, via spliceosome"/>
    <property type="evidence" value="ECO:0007669"/>
    <property type="project" value="TreeGrafter"/>
</dbReference>
<evidence type="ECO:0000256" key="5">
    <source>
        <dbReference type="PROSITE-ProRule" id="PRU00266"/>
    </source>
</evidence>
<keyword evidence="5" id="KW-0694">RNA-binding</keyword>
<dbReference type="EMBL" id="QBLH01003176">
    <property type="protein sequence ID" value="TGZ43818.1"/>
    <property type="molecule type" value="Genomic_DNA"/>
</dbReference>
<evidence type="ECO:0000256" key="3">
    <source>
        <dbReference type="ARBA" id="ARBA00022989"/>
    </source>
</evidence>
<evidence type="ECO:0000313" key="11">
    <source>
        <dbReference type="Proteomes" id="UP000310200"/>
    </source>
</evidence>
<proteinExistence type="predicted"/>
<organism evidence="10 11">
    <name type="scientific">Temnothorax longispinosus</name>
    <dbReference type="NCBI Taxonomy" id="300112"/>
    <lineage>
        <taxon>Eukaryota</taxon>
        <taxon>Metazoa</taxon>
        <taxon>Ecdysozoa</taxon>
        <taxon>Arthropoda</taxon>
        <taxon>Hexapoda</taxon>
        <taxon>Insecta</taxon>
        <taxon>Pterygota</taxon>
        <taxon>Neoptera</taxon>
        <taxon>Endopterygota</taxon>
        <taxon>Hymenoptera</taxon>
        <taxon>Apocrita</taxon>
        <taxon>Aculeata</taxon>
        <taxon>Formicoidea</taxon>
        <taxon>Formicidae</taxon>
        <taxon>Myrmicinae</taxon>
        <taxon>Temnothorax</taxon>
    </lineage>
</organism>
<dbReference type="PROSITE" id="PS50174">
    <property type="entry name" value="G_PATCH"/>
    <property type="match status" value="1"/>
</dbReference>
<feature type="compositionally biased region" description="Basic residues" evidence="6">
    <location>
        <begin position="171"/>
        <end position="192"/>
    </location>
</feature>
<dbReference type="InterPro" id="IPR032922">
    <property type="entry name" value="SON"/>
</dbReference>
<feature type="transmembrane region" description="Helical" evidence="7">
    <location>
        <begin position="1325"/>
        <end position="1351"/>
    </location>
</feature>
<dbReference type="InterPro" id="IPR000467">
    <property type="entry name" value="G_patch_dom"/>
</dbReference>
<evidence type="ECO:0000313" key="10">
    <source>
        <dbReference type="EMBL" id="TGZ43818.1"/>
    </source>
</evidence>
<evidence type="ECO:0000256" key="4">
    <source>
        <dbReference type="ARBA" id="ARBA00023136"/>
    </source>
</evidence>
<dbReference type="CDD" id="cd19870">
    <property type="entry name" value="DSRM_SON-like"/>
    <property type="match status" value="1"/>
</dbReference>
<accession>A0A4S2K9X5</accession>
<evidence type="ECO:0000256" key="7">
    <source>
        <dbReference type="SAM" id="Phobius"/>
    </source>
</evidence>
<dbReference type="Proteomes" id="UP000310200">
    <property type="component" value="Unassembled WGS sequence"/>
</dbReference>
<keyword evidence="4 7" id="KW-0472">Membrane</keyword>
<evidence type="ECO:0000259" key="8">
    <source>
        <dbReference type="PROSITE" id="PS50137"/>
    </source>
</evidence>
<dbReference type="SMART" id="SM00443">
    <property type="entry name" value="G_patch"/>
    <property type="match status" value="1"/>
</dbReference>
<feature type="compositionally biased region" description="Basic and acidic residues" evidence="6">
    <location>
        <begin position="247"/>
        <end position="283"/>
    </location>
</feature>
<keyword evidence="2 7" id="KW-0812">Transmembrane</keyword>
<keyword evidence="11" id="KW-1185">Reference proteome</keyword>
<feature type="compositionally biased region" description="Basic and acidic residues" evidence="6">
    <location>
        <begin position="481"/>
        <end position="501"/>
    </location>
</feature>
<feature type="transmembrane region" description="Helical" evidence="7">
    <location>
        <begin position="1371"/>
        <end position="1392"/>
    </location>
</feature>
<dbReference type="PROSITE" id="PS50137">
    <property type="entry name" value="DS_RBD"/>
    <property type="match status" value="1"/>
</dbReference>
<evidence type="ECO:0000256" key="6">
    <source>
        <dbReference type="SAM" id="MobiDB-lite"/>
    </source>
</evidence>
<dbReference type="GO" id="GO:0016020">
    <property type="term" value="C:membrane"/>
    <property type="evidence" value="ECO:0007669"/>
    <property type="project" value="UniProtKB-SubCell"/>
</dbReference>
<dbReference type="InterPro" id="IPR014720">
    <property type="entry name" value="dsRBD_dom"/>
</dbReference>
<feature type="compositionally biased region" description="Polar residues" evidence="6">
    <location>
        <begin position="357"/>
        <end position="384"/>
    </location>
</feature>
<comment type="subcellular location">
    <subcellularLocation>
        <location evidence="1">Membrane</location>
        <topology evidence="1">Multi-pass membrane protein</topology>
    </subcellularLocation>
</comment>
<feature type="transmembrane region" description="Helical" evidence="7">
    <location>
        <begin position="1152"/>
        <end position="1177"/>
    </location>
</feature>
<sequence>SLLFVGVFPDVLLVKEQPVTFFDEFKLIFTLKWWKTILTLGKADITDKIPDEIQDSYLKFDASMHFFCHRGTAPLIASSMRVRLSSSFMNLKCDMTDLFDIANLITTVGVDGVKIKQEPGIPEKSSNEILTELFSTFDAPDDGVASPLNNDQQVPNGDVDETAAEPDKAETKKKKAKKKHKHKDKKHKKKSKHDSSDNSDAEGIKKKKKHKKKSKRRRDSVSSKSSDLGPKAKIAKTDDDNDLGSIKYDDGKSHLDVSEKTNTNDERKSDDVKKDLDTTDKLLDNLGSPELPPMSKKVDDESDEPVIPKLLEKPKQPSQGKILIKDLKNSAVYSETVKAIENKQKAKAARMEDGELSDSSSSNDNRTPTLSPTPPRNRSLSFSPSRDRLRSKMFSPTRGSVTSKNDLRLVLKEKERKRSTRDKDSRSQDRRSRSRTRYSSHSSRSDRKEKQRGRSRERRERNRSSERRDSGRSRERHRYRSHSENKDKYARGRSASRERKERIEINKKKLLEIARRNVISMIKQGTLSVVQQNKAIAAIQSGGKTVDELTDFCKSLSKSEALGELSSISSEDEESESEKGFHHPFLLKERPSSIIMNIKDAKQLPTRTFQEKTAETSNQLRLQFPVSSGQHHRRTENEWVPVTPKKPEPKKIFVPASTSTLSTVMPPPPVQPTQPMPVQPTQPVQTVFPTTTETMDIGSIVSERLAAIRKLRENPNDVSALNAMHRAQNEMKTWAESKQIPGQFTGSTGVKVLTPAELSSGYQAWARKDQLLSAQPLSGGMGMALLQKMGWRPGEGLGKNKEGALEPLQLEVKLDKKGLVSEQDIMQKPGKAAKPVVPTIKTLEGKHPVSLLGEYCTKKKLGAPVYELCFESGPDHRKNFLFKVKVNGIEYKPSVASSNKKQAKAEAAQICLQSLGLLPFAILAVLDTTSPAVTSSVFIYTSSDARQDAGATVFYDDEDDCLDYDCLHNSVEYDYDYADLEKESLRELYQYCLSPSLHDTGHYILPLLGSTILFRLFVHTEYISHKVFHILSVIIALRAGVLNSIDSIRSIFLRCFTRAKKMAQRRRDLFTIPFDNCILPVIWHKIRSVIMTMVMKAISIAIDTSDSNNLPDVYSFMGYMFCGVTCLFGPWVSFKDYLSLRCSNNHQIKWSIICGMGFAFLSFVFLSISNCWTQWIFVDNSWKWLMAYRDALSFRTSHYFVSYLASALLVLGGFPLSSSTIVKPLYIEFPRSLVQVVIYWNIPMHYWLKTYIFRPSIKNLGKFGAVTVTYLTSSLLHGLNFQLAAVLLSLGFYTYLRTILADTFDACIASKQCSKQKCAHKYNSYNCWLVFVTNLMFSGLAMFHLAYLGLMFDISDLQETGYSYSHTINKWAELGFASHWVALATFCIYILINAQKFSTFNASQYFDIWKNN</sequence>
<feature type="compositionally biased region" description="Basic and acidic residues" evidence="6">
    <location>
        <begin position="443"/>
        <end position="473"/>
    </location>
</feature>
<protein>
    <submittedName>
        <fullName evidence="10">Protein SON</fullName>
    </submittedName>
</protein>
<keyword evidence="3 7" id="KW-1133">Transmembrane helix</keyword>
<feature type="domain" description="G-patch" evidence="9">
    <location>
        <begin position="778"/>
        <end position="824"/>
    </location>
</feature>
<feature type="region of interest" description="Disordered" evidence="6">
    <location>
        <begin position="626"/>
        <end position="650"/>
    </location>
</feature>
<dbReference type="Pfam" id="PF01585">
    <property type="entry name" value="G-patch"/>
    <property type="match status" value="1"/>
</dbReference>
<feature type="transmembrane region" description="Helical" evidence="7">
    <location>
        <begin position="1268"/>
        <end position="1293"/>
    </location>
</feature>
<dbReference type="InterPro" id="IPR004299">
    <property type="entry name" value="MBOAT_fam"/>
</dbReference>
<dbReference type="GO" id="GO:0051726">
    <property type="term" value="P:regulation of cell cycle"/>
    <property type="evidence" value="ECO:0007669"/>
    <property type="project" value="InterPro"/>
</dbReference>
<feature type="transmembrane region" description="Helical" evidence="7">
    <location>
        <begin position="1197"/>
        <end position="1217"/>
    </location>
</feature>
<gene>
    <name evidence="10" type="ORF">DBV15_08520</name>
</gene>
<name>A0A4S2K9X5_9HYME</name>
<feature type="compositionally biased region" description="Basic and acidic residues" evidence="6">
    <location>
        <begin position="343"/>
        <end position="353"/>
    </location>
</feature>
<feature type="region of interest" description="Disordered" evidence="6">
    <location>
        <begin position="563"/>
        <end position="582"/>
    </location>
</feature>
<feature type="compositionally biased region" description="Basic residues" evidence="6">
    <location>
        <begin position="205"/>
        <end position="218"/>
    </location>
</feature>
<dbReference type="GO" id="GO:0003723">
    <property type="term" value="F:RNA binding"/>
    <property type="evidence" value="ECO:0007669"/>
    <property type="project" value="UniProtKB-UniRule"/>
</dbReference>